<dbReference type="EMBL" id="CP096973">
    <property type="protein sequence ID" value="UYO74315.1"/>
    <property type="molecule type" value="Genomic_DNA"/>
</dbReference>
<keyword evidence="4" id="KW-1185">Reference proteome</keyword>
<reference evidence="3" key="1">
    <citation type="submission" date="2022-05" db="EMBL/GenBank/DDBJ databases">
        <title>Complete sequence of a novel PHA-producing Halomonas strain.</title>
        <authorList>
            <person name="Zheng Z."/>
        </authorList>
    </citation>
    <scope>NUCLEOTIDE SEQUENCE</scope>
    <source>
        <strain evidence="3">ZZQ-149</strain>
    </source>
</reference>
<name>A0AA46YQB6_9GAMM</name>
<evidence type="ECO:0000256" key="1">
    <source>
        <dbReference type="SAM" id="MobiDB-lite"/>
    </source>
</evidence>
<evidence type="ECO:0000313" key="3">
    <source>
        <dbReference type="EMBL" id="UYO74315.1"/>
    </source>
</evidence>
<evidence type="ECO:0008006" key="5">
    <source>
        <dbReference type="Google" id="ProtNLM"/>
    </source>
</evidence>
<dbReference type="KEGG" id="hqn:M0220_15785"/>
<keyword evidence="2" id="KW-0732">Signal</keyword>
<feature type="region of interest" description="Disordered" evidence="1">
    <location>
        <begin position="27"/>
        <end position="55"/>
    </location>
</feature>
<evidence type="ECO:0000256" key="2">
    <source>
        <dbReference type="SAM" id="SignalP"/>
    </source>
</evidence>
<protein>
    <recommendedName>
        <fullName evidence="5">DUF560 domain-containing protein</fullName>
    </recommendedName>
</protein>
<dbReference type="AlphaFoldDB" id="A0AA46YQB6"/>
<proteinExistence type="predicted"/>
<gene>
    <name evidence="3" type="ORF">M0220_15785</name>
</gene>
<accession>A0AA46YQB6</accession>
<sequence>MKPVLAVVCLGILCALSPDVYAANSNADQSYETESYETESYETGTYETEEDSDSDLPEWAETHVEPFRARIGNWVDNTSRNIDSFFGGDQSSSADNRSYLRLGQEIDWMEGEGTSGDISVRYRIDLPTTEDRLRLIIESDPEESQGTLAEQGSGRLYNDQRDRRTSTFGLDWLESRDKRENWSNRFGAGVRLRLPLDPYVRFTSERLWDFKDSPWQLESFNRLSWFNNSGYSARTEWDIGRPLSTNRHLRFITNVQWREEEDTLEYSEIVQLNQRLNSRSALRYSAIAIGESLSNPRMTNYYLQTRYRRDIHKGILFADVIPELHFQREVSYDPRWAMTLRVEMYFQREIQRDYFHF</sequence>
<dbReference type="Proteomes" id="UP001164935">
    <property type="component" value="Chromosome"/>
</dbReference>
<organism evidence="3 4">
    <name type="scientific">Halomonas qinghailakensis</name>
    <dbReference type="NCBI Taxonomy" id="2937790"/>
    <lineage>
        <taxon>Bacteria</taxon>
        <taxon>Pseudomonadati</taxon>
        <taxon>Pseudomonadota</taxon>
        <taxon>Gammaproteobacteria</taxon>
        <taxon>Oceanospirillales</taxon>
        <taxon>Halomonadaceae</taxon>
        <taxon>Halomonas</taxon>
    </lineage>
</organism>
<evidence type="ECO:0000313" key="4">
    <source>
        <dbReference type="Proteomes" id="UP001164935"/>
    </source>
</evidence>
<feature type="signal peptide" evidence="2">
    <location>
        <begin position="1"/>
        <end position="22"/>
    </location>
</feature>
<dbReference type="RefSeq" id="WP_264018199.1">
    <property type="nucleotide sequence ID" value="NZ_CP096973.1"/>
</dbReference>
<feature type="chain" id="PRO_5041290062" description="DUF560 domain-containing protein" evidence="2">
    <location>
        <begin position="23"/>
        <end position="357"/>
    </location>
</feature>